<dbReference type="Pfam" id="PF00155">
    <property type="entry name" value="Aminotran_1_2"/>
    <property type="match status" value="1"/>
</dbReference>
<dbReference type="InterPro" id="IPR011989">
    <property type="entry name" value="ARM-like"/>
</dbReference>
<dbReference type="OrthoDB" id="10254310at2759"/>
<evidence type="ECO:0000256" key="10">
    <source>
        <dbReference type="ARBA" id="ARBA00022927"/>
    </source>
</evidence>
<feature type="domain" description="Beta-adaptin appendage C-terminal subdomain" evidence="15">
    <location>
        <begin position="1282"/>
        <end position="1396"/>
    </location>
</feature>
<dbReference type="GO" id="GO:0003870">
    <property type="term" value="F:5-aminolevulinate synthase activity"/>
    <property type="evidence" value="ECO:0007669"/>
    <property type="project" value="UniProtKB-EC"/>
</dbReference>
<keyword evidence="7" id="KW-0813">Transport</keyword>
<dbReference type="Gene3D" id="2.60.40.1150">
    <property type="match status" value="1"/>
</dbReference>
<feature type="compositionally biased region" description="Low complexity" evidence="14">
    <location>
        <begin position="1110"/>
        <end position="1128"/>
    </location>
</feature>
<keyword evidence="8" id="KW-0808">Transferase</keyword>
<keyword evidence="9" id="KW-0663">Pyridoxal phosphate</keyword>
<comment type="pathway">
    <text evidence="3">Porphyrin-containing compound metabolism; protoporphyrin-IX biosynthesis; 5-aminolevulinate from glycine: step 1/1.</text>
</comment>
<dbReference type="GO" id="GO:0006886">
    <property type="term" value="P:intracellular protein transport"/>
    <property type="evidence" value="ECO:0007669"/>
    <property type="project" value="InterPro"/>
</dbReference>
<dbReference type="InterPro" id="IPR010961">
    <property type="entry name" value="4pyrrol_synth_NH2levulA_synth"/>
</dbReference>
<dbReference type="GO" id="GO:0006782">
    <property type="term" value="P:protoporphyrinogen IX biosynthetic process"/>
    <property type="evidence" value="ECO:0007669"/>
    <property type="project" value="UniProtKB-UniPathway"/>
</dbReference>
<dbReference type="InterPro" id="IPR012295">
    <property type="entry name" value="TBP_dom_sf"/>
</dbReference>
<evidence type="ECO:0000256" key="3">
    <source>
        <dbReference type="ARBA" id="ARBA00005029"/>
    </source>
</evidence>
<dbReference type="InterPro" id="IPR013037">
    <property type="entry name" value="Clathrin_b-adaptin_app_Ig-like"/>
</dbReference>
<dbReference type="SUPFAM" id="SSF55711">
    <property type="entry name" value="Subdomain of clathrin and coatomer appendage domain"/>
    <property type="match status" value="1"/>
</dbReference>
<dbReference type="UniPathway" id="UPA00251">
    <property type="reaction ID" value="UER00375"/>
</dbReference>
<reference evidence="16 17" key="1">
    <citation type="submission" date="2020-04" db="EMBL/GenBank/DDBJ databases">
        <title>Perkinsus chesapeaki whole genome sequence.</title>
        <authorList>
            <person name="Bogema D.R."/>
        </authorList>
    </citation>
    <scope>NUCLEOTIDE SEQUENCE [LARGE SCALE GENOMIC DNA]</scope>
    <source>
        <strain evidence="16">ATCC PRA-425</strain>
    </source>
</reference>
<organism evidence="16 17">
    <name type="scientific">Perkinsus chesapeaki</name>
    <name type="common">Clam parasite</name>
    <name type="synonym">Perkinsus andrewsi</name>
    <dbReference type="NCBI Taxonomy" id="330153"/>
    <lineage>
        <taxon>Eukaryota</taxon>
        <taxon>Sar</taxon>
        <taxon>Alveolata</taxon>
        <taxon>Perkinsozoa</taxon>
        <taxon>Perkinsea</taxon>
        <taxon>Perkinsida</taxon>
        <taxon>Perkinsidae</taxon>
        <taxon>Perkinsus</taxon>
    </lineage>
</organism>
<comment type="subcellular location">
    <subcellularLocation>
        <location evidence="2">Endomembrane system</location>
    </subcellularLocation>
</comment>
<evidence type="ECO:0000256" key="9">
    <source>
        <dbReference type="ARBA" id="ARBA00022898"/>
    </source>
</evidence>
<dbReference type="CDD" id="cd06454">
    <property type="entry name" value="KBL_like"/>
    <property type="match status" value="1"/>
</dbReference>
<sequence>MSLPCKAANAATRSACRAAAAEAAAVPINVKLSEVQTMCPFFAKVSTSPDASTIEAMAQACPVMKAVQKPVIIQDDLRRHAVDETLVIRKDAMYEAKFRHNIQKLQEEGRYRYFANLQRHCGSFPNATFHGLNHEVKEGRPIKIFCSNDYLGMGQHQKIINASHNAIDMSGTGAGGTRNISGTTKFHVELERALAENHQKEAALVMSSGFVANEAALSAVGKIIPNCLMISDAGNHASMIEGIRHSKCEKKIYRHNDLAHLEAILAEAPLDRPKMIVFESVYSMSGGIAPMEKICDLADAYNAMTFCDEVHAVGMYGEHGAGIAERDGVLDRIDIISGTLGKAYGVFGGYIAASSSFVDCVRSYAAGFIFTTAVPPVVAAGGLAAVTHLRHSKIERELQQLRAKQLKAKLAARGLPLMNSPSHIVPVLVRDPVKVKQLTDKLLADYGIYLQPINYPTVDRGTERIRITPGPLHSEEDLDMLVNALDRVFEDSSKRGEIHELKEELNSPNKDKKKEAIKKVIAAMTVGKDVSALFPDVVNCMQTNSIEVKKLVYLYVINYAKSQPELAILAVNTFRKDTMDPNPLIRALAVRTMGSIKLEQMTEYLLEPLRRCCKDQDPYVRKTAAICIAKFYEISPDMVEDQGFVAVLKDMLSDANPMVVSNAVIALTEMQQQSGKRMMPLDEKTVSNLLLALNECTEWAQVIILDTITMFQPKDSKQAKEMIERVSARLSHVNSAVVLSAIKVIMKMMEKLNNTDMIRVMCRRLSAPLVTLLSQEPEIQYIALRNIRLIVQKRPIVLQGEVKVFFCKYNDPIYVKMEKLDVMVMLANERNVDVVVAELVDYANEVDLEFACKAVSSIGRIALKLEAAADVCVNAILELIEHRADYVLQESVVAMRDVFRKYPGKYEFVIGPLCENLESLAKPEAKEAMIWILGEYPDRIENAGELLYSFLDGFFSETYAVQQELLTAAIKFFLKDPSKANQDILSKVIKACTDSSSNPDLRDRGYMYWRMLSMGNLEKCKQIVVAPLPRITDTSLLVESSLLEVLLSTIGQLSSIYFIAPDELIEGTKQYDEMEDYYGDQSSMEERSQNIKAVKAAMASPRSYEERTTGSDSDSESSSSTSSSGSDSESSDSDDDEDGVSGNTSSSHPPDLPIQRFMVHPDTQKGGNGHTGLKVAGGIGFVKGVVCMELLIGNSGSVPLTGFAIQCNKNAFGLAPKSTQISGMPDTLQPGSSVSVRVPLEANKLNSGSPPPNHPPLLLQTAIKTNVDIFYMNIPYTLYVVFEPKQMINSDQFLSLWQKCGADKQTSRMATPSQALNPEMVVARLRQANLFHVNTRASKDGSSAALYFGACLTNRLVVLLELVLTRTVPQKVMVNVRTETPPLVNHMHYLIESLLQLKPAQQ</sequence>
<dbReference type="InterPro" id="IPR015151">
    <property type="entry name" value="B-adaptin_app_sub_C"/>
</dbReference>
<comment type="caution">
    <text evidence="16">The sequence shown here is derived from an EMBL/GenBank/DDBJ whole genome shotgun (WGS) entry which is preliminary data.</text>
</comment>
<dbReference type="Gene3D" id="1.25.10.10">
    <property type="entry name" value="Leucine-rich Repeat Variant"/>
    <property type="match status" value="1"/>
</dbReference>
<dbReference type="GO" id="GO:0016192">
    <property type="term" value="P:vesicle-mediated transport"/>
    <property type="evidence" value="ECO:0007669"/>
    <property type="project" value="InterPro"/>
</dbReference>
<keyword evidence="17" id="KW-1185">Reference proteome</keyword>
<evidence type="ECO:0000256" key="13">
    <source>
        <dbReference type="ARBA" id="ARBA00023315"/>
    </source>
</evidence>
<comment type="similarity">
    <text evidence="5">Belongs to the class-II pyridoxal-phosphate-dependent aminotransferase family.</text>
</comment>
<dbReference type="GO" id="GO:0030131">
    <property type="term" value="C:clathrin adaptor complex"/>
    <property type="evidence" value="ECO:0007669"/>
    <property type="project" value="InterPro"/>
</dbReference>
<dbReference type="InterPro" id="IPR015421">
    <property type="entry name" value="PyrdxlP-dep_Trfase_major"/>
</dbReference>
<dbReference type="InterPro" id="IPR009028">
    <property type="entry name" value="Coatomer/calthrin_app_sub_C"/>
</dbReference>
<protein>
    <recommendedName>
        <fullName evidence="6">5-aminolevulinate synthase</fullName>
        <ecNumber evidence="6">2.3.1.37</ecNumber>
    </recommendedName>
</protein>
<evidence type="ECO:0000256" key="6">
    <source>
        <dbReference type="ARBA" id="ARBA00013257"/>
    </source>
</evidence>
<dbReference type="InterPro" id="IPR001917">
    <property type="entry name" value="Aminotrans_II_pyridoxalP_BS"/>
</dbReference>
<dbReference type="Gene3D" id="3.30.310.10">
    <property type="entry name" value="TATA-Binding Protein"/>
    <property type="match status" value="1"/>
</dbReference>
<evidence type="ECO:0000313" key="16">
    <source>
        <dbReference type="EMBL" id="KAF4674352.1"/>
    </source>
</evidence>
<keyword evidence="12" id="KW-0472">Membrane</keyword>
<dbReference type="InterPro" id="IPR016024">
    <property type="entry name" value="ARM-type_fold"/>
</dbReference>
<proteinExistence type="inferred from homology"/>
<dbReference type="FunFam" id="3.40.640.10:FF:000006">
    <property type="entry name" value="5-aminolevulinate synthase, mitochondrial"/>
    <property type="match status" value="1"/>
</dbReference>
<dbReference type="InterPro" id="IPR004839">
    <property type="entry name" value="Aminotransferase_I/II_large"/>
</dbReference>
<evidence type="ECO:0000256" key="8">
    <source>
        <dbReference type="ARBA" id="ARBA00022679"/>
    </source>
</evidence>
<dbReference type="SUPFAM" id="SSF48371">
    <property type="entry name" value="ARM repeat"/>
    <property type="match status" value="1"/>
</dbReference>
<evidence type="ECO:0000256" key="12">
    <source>
        <dbReference type="ARBA" id="ARBA00023136"/>
    </source>
</evidence>
<evidence type="ECO:0000256" key="7">
    <source>
        <dbReference type="ARBA" id="ARBA00022448"/>
    </source>
</evidence>
<keyword evidence="11" id="KW-0350">Heme biosynthesis</keyword>
<dbReference type="Gene3D" id="3.90.1150.10">
    <property type="entry name" value="Aspartate Aminotransferase, domain 1"/>
    <property type="match status" value="1"/>
</dbReference>
<dbReference type="Proteomes" id="UP000591131">
    <property type="component" value="Unassembled WGS sequence"/>
</dbReference>
<dbReference type="GO" id="GO:0012505">
    <property type="term" value="C:endomembrane system"/>
    <property type="evidence" value="ECO:0007669"/>
    <property type="project" value="UniProtKB-SubCell"/>
</dbReference>
<dbReference type="EC" id="2.3.1.37" evidence="6"/>
<dbReference type="SMART" id="SM01020">
    <property type="entry name" value="B2-adapt-app_C"/>
    <property type="match status" value="1"/>
</dbReference>
<dbReference type="PROSITE" id="PS00599">
    <property type="entry name" value="AA_TRANSFER_CLASS_2"/>
    <property type="match status" value="1"/>
</dbReference>
<dbReference type="GO" id="GO:0030170">
    <property type="term" value="F:pyridoxal phosphate binding"/>
    <property type="evidence" value="ECO:0007669"/>
    <property type="project" value="InterPro"/>
</dbReference>
<accession>A0A7J6MS10</accession>
<feature type="region of interest" description="Disordered" evidence="14">
    <location>
        <begin position="1079"/>
        <end position="1170"/>
    </location>
</feature>
<name>A0A7J6MS10_PERCH</name>
<evidence type="ECO:0000256" key="14">
    <source>
        <dbReference type="SAM" id="MobiDB-lite"/>
    </source>
</evidence>
<dbReference type="Pfam" id="PF09066">
    <property type="entry name" value="B2-adapt-app_C"/>
    <property type="match status" value="1"/>
</dbReference>
<dbReference type="InterPro" id="IPR002553">
    <property type="entry name" value="Clathrin/coatomer_adapt-like_N"/>
</dbReference>
<dbReference type="NCBIfam" id="TIGR01821">
    <property type="entry name" value="5aminolev_synth"/>
    <property type="match status" value="1"/>
</dbReference>
<evidence type="ECO:0000256" key="1">
    <source>
        <dbReference type="ARBA" id="ARBA00001933"/>
    </source>
</evidence>
<dbReference type="InterPro" id="IPR026739">
    <property type="entry name" value="AP_beta"/>
</dbReference>
<dbReference type="InterPro" id="IPR015422">
    <property type="entry name" value="PyrdxlP-dep_Trfase_small"/>
</dbReference>
<gene>
    <name evidence="16" type="ORF">FOL47_009374</name>
</gene>
<dbReference type="Pfam" id="PF01602">
    <property type="entry name" value="Adaptin_N"/>
    <property type="match status" value="1"/>
</dbReference>
<evidence type="ECO:0000259" key="15">
    <source>
        <dbReference type="SMART" id="SM01020"/>
    </source>
</evidence>
<dbReference type="InterPro" id="IPR013041">
    <property type="entry name" value="Clathrin_app_Ig-like_sf"/>
</dbReference>
<dbReference type="SUPFAM" id="SSF49348">
    <property type="entry name" value="Clathrin adaptor appendage domain"/>
    <property type="match status" value="1"/>
</dbReference>
<dbReference type="Gene3D" id="3.40.640.10">
    <property type="entry name" value="Type I PLP-dependent aspartate aminotransferase-like (Major domain)"/>
    <property type="match status" value="1"/>
</dbReference>
<dbReference type="SUPFAM" id="SSF53383">
    <property type="entry name" value="PLP-dependent transferases"/>
    <property type="match status" value="1"/>
</dbReference>
<evidence type="ECO:0000256" key="4">
    <source>
        <dbReference type="ARBA" id="ARBA00006613"/>
    </source>
</evidence>
<dbReference type="InterPro" id="IPR015424">
    <property type="entry name" value="PyrdxlP-dep_Trfase"/>
</dbReference>
<keyword evidence="10" id="KW-0653">Protein transport</keyword>
<comment type="similarity">
    <text evidence="4">Belongs to the adaptor complexes large subunit family.</text>
</comment>
<dbReference type="PANTHER" id="PTHR11134">
    <property type="entry name" value="ADAPTOR COMPLEX SUBUNIT BETA FAMILY MEMBER"/>
    <property type="match status" value="1"/>
</dbReference>
<dbReference type="EMBL" id="JAAPAO010000065">
    <property type="protein sequence ID" value="KAF4674352.1"/>
    <property type="molecule type" value="Genomic_DNA"/>
</dbReference>
<evidence type="ECO:0000256" key="2">
    <source>
        <dbReference type="ARBA" id="ARBA00004308"/>
    </source>
</evidence>
<comment type="cofactor">
    <cofactor evidence="1">
        <name>pyridoxal 5'-phosphate</name>
        <dbReference type="ChEBI" id="CHEBI:597326"/>
    </cofactor>
</comment>
<feature type="compositionally biased region" description="Acidic residues" evidence="14">
    <location>
        <begin position="1129"/>
        <end position="1139"/>
    </location>
</feature>
<evidence type="ECO:0000256" key="11">
    <source>
        <dbReference type="ARBA" id="ARBA00023133"/>
    </source>
</evidence>
<evidence type="ECO:0000256" key="5">
    <source>
        <dbReference type="ARBA" id="ARBA00008392"/>
    </source>
</evidence>
<keyword evidence="13" id="KW-0012">Acyltransferase</keyword>
<evidence type="ECO:0000313" key="17">
    <source>
        <dbReference type="Proteomes" id="UP000591131"/>
    </source>
</evidence>